<dbReference type="Proteomes" id="UP000619376">
    <property type="component" value="Unassembled WGS sequence"/>
</dbReference>
<dbReference type="AlphaFoldDB" id="A0A7W8KAL1"/>
<evidence type="ECO:0000313" key="7">
    <source>
        <dbReference type="Proteomes" id="UP000539473"/>
    </source>
</evidence>
<dbReference type="EMBL" id="BNAJ01000001">
    <property type="protein sequence ID" value="GHF34052.1"/>
    <property type="molecule type" value="Genomic_DNA"/>
</dbReference>
<dbReference type="EMBL" id="JACHFK010000001">
    <property type="protein sequence ID" value="MBB5374740.1"/>
    <property type="molecule type" value="Genomic_DNA"/>
</dbReference>
<dbReference type="NCBIfam" id="TIGR02532">
    <property type="entry name" value="IV_pilin_GFxxxE"/>
    <property type="match status" value="1"/>
</dbReference>
<keyword evidence="8" id="KW-1185">Reference proteome</keyword>
<dbReference type="GO" id="GO:0009279">
    <property type="term" value="C:cell outer membrane"/>
    <property type="evidence" value="ECO:0007669"/>
    <property type="project" value="UniProtKB-SubCell"/>
</dbReference>
<gene>
    <name evidence="5" type="ORF">GCM10017781_08590</name>
    <name evidence="6" type="ORF">HNQ07_000184</name>
</gene>
<feature type="compositionally biased region" description="Polar residues" evidence="3">
    <location>
        <begin position="66"/>
        <end position="87"/>
    </location>
</feature>
<feature type="region of interest" description="Disordered" evidence="3">
    <location>
        <begin position="66"/>
        <end position="90"/>
    </location>
</feature>
<comment type="subcellular location">
    <subcellularLocation>
        <location evidence="1">Cell outer membrane</location>
    </subcellularLocation>
</comment>
<keyword evidence="4" id="KW-0812">Transmembrane</keyword>
<reference evidence="5" key="1">
    <citation type="journal article" date="2014" name="Int. J. Syst. Evol. Microbiol.">
        <title>Complete genome of a new Firmicutes species belonging to the dominant human colonic microbiota ('Ruminococcus bicirculans') reveals two chromosomes and a selective capacity to utilize plant glucans.</title>
        <authorList>
            <consortium name="NISC Comparative Sequencing Program"/>
            <person name="Wegmann U."/>
            <person name="Louis P."/>
            <person name="Goesmann A."/>
            <person name="Henrissat B."/>
            <person name="Duncan S.H."/>
            <person name="Flint H.J."/>
        </authorList>
    </citation>
    <scope>NUCLEOTIDE SEQUENCE</scope>
    <source>
        <strain evidence="5">CGMCC 1.18437</strain>
    </source>
</reference>
<evidence type="ECO:0000256" key="1">
    <source>
        <dbReference type="ARBA" id="ARBA00004442"/>
    </source>
</evidence>
<keyword evidence="4" id="KW-1133">Transmembrane helix</keyword>
<name>A0A7W8KAL1_9DEIO</name>
<evidence type="ECO:0000256" key="2">
    <source>
        <dbReference type="ARBA" id="ARBA00023237"/>
    </source>
</evidence>
<evidence type="ECO:0000313" key="8">
    <source>
        <dbReference type="Proteomes" id="UP000619376"/>
    </source>
</evidence>
<evidence type="ECO:0000313" key="6">
    <source>
        <dbReference type="EMBL" id="MBB5374740.1"/>
    </source>
</evidence>
<dbReference type="PROSITE" id="PS00409">
    <property type="entry name" value="PROKAR_NTER_METHYL"/>
    <property type="match status" value="1"/>
</dbReference>
<feature type="transmembrane region" description="Helical" evidence="4">
    <location>
        <begin position="14"/>
        <end position="36"/>
    </location>
</feature>
<organism evidence="6 7">
    <name type="scientific">Deinococcus metalli</name>
    <dbReference type="NCBI Taxonomy" id="1141878"/>
    <lineage>
        <taxon>Bacteria</taxon>
        <taxon>Thermotogati</taxon>
        <taxon>Deinococcota</taxon>
        <taxon>Deinococci</taxon>
        <taxon>Deinococcales</taxon>
        <taxon>Deinococcaceae</taxon>
        <taxon>Deinococcus</taxon>
    </lineage>
</organism>
<comment type="caution">
    <text evidence="6">The sequence shown here is derived from an EMBL/GenBank/DDBJ whole genome shotgun (WGS) entry which is preliminary data.</text>
</comment>
<keyword evidence="4" id="KW-0472">Membrane</keyword>
<sequence>MNGRLTAGLTLVEVLVSIAIFTVLSVAVLGSLPGILKVNGQTRDEQGVTVPAKAYLEQVRAAFNDPMTTVDPTTGKSTSTGQTNFDNKTVPAPPSGTQMNGYSCANAFTDQVITPAETGSVVTVRRLTLSCTQTGKPIRTFVVDYARPL</sequence>
<evidence type="ECO:0000256" key="3">
    <source>
        <dbReference type="SAM" id="MobiDB-lite"/>
    </source>
</evidence>
<proteinExistence type="predicted"/>
<protein>
    <submittedName>
        <fullName evidence="6">Prepilin-type N-terminal cleavage/methylation domain-containing protein</fullName>
    </submittedName>
</protein>
<dbReference type="RefSeq" id="WP_184108930.1">
    <property type="nucleotide sequence ID" value="NZ_BNAJ01000001.1"/>
</dbReference>
<keyword evidence="2" id="KW-0998">Cell outer membrane</keyword>
<reference evidence="8" key="2">
    <citation type="journal article" date="2019" name="Int. J. Syst. Evol. Microbiol.">
        <title>The Global Catalogue of Microorganisms (GCM) 10K type strain sequencing project: providing services to taxonomists for standard genome sequencing and annotation.</title>
        <authorList>
            <consortium name="The Broad Institute Genomics Platform"/>
            <consortium name="The Broad Institute Genome Sequencing Center for Infectious Disease"/>
            <person name="Wu L."/>
            <person name="Ma J."/>
        </authorList>
    </citation>
    <scope>NUCLEOTIDE SEQUENCE [LARGE SCALE GENOMIC DNA]</scope>
    <source>
        <strain evidence="8">CGMCC 1.18437</strain>
    </source>
</reference>
<evidence type="ECO:0000313" key="5">
    <source>
        <dbReference type="EMBL" id="GHF34052.1"/>
    </source>
</evidence>
<evidence type="ECO:0000256" key="4">
    <source>
        <dbReference type="SAM" id="Phobius"/>
    </source>
</evidence>
<dbReference type="Pfam" id="PF07963">
    <property type="entry name" value="N_methyl"/>
    <property type="match status" value="1"/>
</dbReference>
<reference evidence="5" key="4">
    <citation type="submission" date="2024-05" db="EMBL/GenBank/DDBJ databases">
        <authorList>
            <person name="Sun Q."/>
            <person name="Zhou Y."/>
        </authorList>
    </citation>
    <scope>NUCLEOTIDE SEQUENCE</scope>
    <source>
        <strain evidence="5">CGMCC 1.18437</strain>
    </source>
</reference>
<accession>A0A7W8KAL1</accession>
<dbReference type="Proteomes" id="UP000539473">
    <property type="component" value="Unassembled WGS sequence"/>
</dbReference>
<reference evidence="6 7" key="3">
    <citation type="submission" date="2020-08" db="EMBL/GenBank/DDBJ databases">
        <title>Genomic Encyclopedia of Type Strains, Phase IV (KMG-IV): sequencing the most valuable type-strain genomes for metagenomic binning, comparative biology and taxonomic classification.</title>
        <authorList>
            <person name="Goeker M."/>
        </authorList>
    </citation>
    <scope>NUCLEOTIDE SEQUENCE [LARGE SCALE GENOMIC DNA]</scope>
    <source>
        <strain evidence="6 7">DSM 27521</strain>
    </source>
</reference>
<dbReference type="InterPro" id="IPR012902">
    <property type="entry name" value="N_methyl_site"/>
</dbReference>